<proteinExistence type="predicted"/>
<name>A0ABV8W338_9FLAO</name>
<gene>
    <name evidence="1" type="ORF">ACFOY0_00590</name>
</gene>
<dbReference type="RefSeq" id="WP_219071354.1">
    <property type="nucleotide sequence ID" value="NZ_JBHSCO010000001.1"/>
</dbReference>
<evidence type="ECO:0000313" key="2">
    <source>
        <dbReference type="Proteomes" id="UP001595719"/>
    </source>
</evidence>
<organism evidence="1 2">
    <name type="scientific">Flavobacterium quisquiliarum</name>
    <dbReference type="NCBI Taxonomy" id="1834436"/>
    <lineage>
        <taxon>Bacteria</taxon>
        <taxon>Pseudomonadati</taxon>
        <taxon>Bacteroidota</taxon>
        <taxon>Flavobacteriia</taxon>
        <taxon>Flavobacteriales</taxon>
        <taxon>Flavobacteriaceae</taxon>
        <taxon>Flavobacterium</taxon>
    </lineage>
</organism>
<sequence>MKWFNESAIKFKNIFSRANPKQELLNFRKGKKLYLSNQLSEALFYFDNAIALGSDVKFFKLRAKCLQKLNRHCQAIEDFDQLIEDNPLEFSNYYRRAISKKAIADLKGQIEDITACIYYYKKNKNLENSILKNIETDLIDAANYAESVKNSIISIHNVPYAEIKNGINECLRQIKKIRLQDNRFTKLKNNEMLLQS</sequence>
<keyword evidence="2" id="KW-1185">Reference proteome</keyword>
<dbReference type="EMBL" id="JBHSCO010000001">
    <property type="protein sequence ID" value="MFC4389473.1"/>
    <property type="molecule type" value="Genomic_DNA"/>
</dbReference>
<comment type="caution">
    <text evidence="1">The sequence shown here is derived from an EMBL/GenBank/DDBJ whole genome shotgun (WGS) entry which is preliminary data.</text>
</comment>
<protein>
    <submittedName>
        <fullName evidence="1">Tetratricopeptide repeat protein</fullName>
    </submittedName>
</protein>
<reference evidence="2" key="1">
    <citation type="journal article" date="2019" name="Int. J. Syst. Evol. Microbiol.">
        <title>The Global Catalogue of Microorganisms (GCM) 10K type strain sequencing project: providing services to taxonomists for standard genome sequencing and annotation.</title>
        <authorList>
            <consortium name="The Broad Institute Genomics Platform"/>
            <consortium name="The Broad Institute Genome Sequencing Center for Infectious Disease"/>
            <person name="Wu L."/>
            <person name="Ma J."/>
        </authorList>
    </citation>
    <scope>NUCLEOTIDE SEQUENCE [LARGE SCALE GENOMIC DNA]</scope>
    <source>
        <strain evidence="2">CGMCC 1.15345</strain>
    </source>
</reference>
<dbReference type="Proteomes" id="UP001595719">
    <property type="component" value="Unassembled WGS sequence"/>
</dbReference>
<evidence type="ECO:0000313" key="1">
    <source>
        <dbReference type="EMBL" id="MFC4389473.1"/>
    </source>
</evidence>
<accession>A0ABV8W338</accession>